<reference evidence="1" key="1">
    <citation type="submission" date="2007-07" db="EMBL/GenBank/DDBJ databases">
        <title>PCAP assembly of the Caenorhabditis remanei genome.</title>
        <authorList>
            <consortium name="The Caenorhabditis remanei Sequencing Consortium"/>
            <person name="Wilson R.K."/>
        </authorList>
    </citation>
    <scope>NUCLEOTIDE SEQUENCE [LARGE SCALE GENOMIC DNA]</scope>
    <source>
        <strain evidence="1">PB4641</strain>
    </source>
</reference>
<name>E3NLJ7_CAERE</name>
<sequence>MTEFPARNLTAFNFHFWVAVLQIKFAFNEIRNLEQNKPVTAMNYDFRKAFDTISISKLVIKLQVSNAATSQKDLIKLSKWFQTWQMKVALTKCEYVTFVKSKRTNLKVDPMVNISLDVLCLSQCDHIRDLGIFFHGIYLDSHINSVSHRAQSRIDRPFIILTNSVLNVMLKCYKVFIRPIIKYESTLYSPTLMCLIRMVEYVCI</sequence>
<organism evidence="2">
    <name type="scientific">Caenorhabditis remanei</name>
    <name type="common">Caenorhabditis vulgaris</name>
    <dbReference type="NCBI Taxonomy" id="31234"/>
    <lineage>
        <taxon>Eukaryota</taxon>
        <taxon>Metazoa</taxon>
        <taxon>Ecdysozoa</taxon>
        <taxon>Nematoda</taxon>
        <taxon>Chromadorea</taxon>
        <taxon>Rhabditida</taxon>
        <taxon>Rhabditina</taxon>
        <taxon>Rhabditomorpha</taxon>
        <taxon>Rhabditoidea</taxon>
        <taxon>Rhabditidae</taxon>
        <taxon>Peloderinae</taxon>
        <taxon>Caenorhabditis</taxon>
    </lineage>
</organism>
<evidence type="ECO:0008006" key="3">
    <source>
        <dbReference type="Google" id="ProtNLM"/>
    </source>
</evidence>
<accession>E3NLJ7</accession>
<dbReference type="HOGENOM" id="CLU_1344374_0_0_1"/>
<evidence type="ECO:0000313" key="1">
    <source>
        <dbReference type="EMBL" id="EFP04927.1"/>
    </source>
</evidence>
<dbReference type="InParanoid" id="E3NLJ7"/>
<dbReference type="Proteomes" id="UP000008281">
    <property type="component" value="Unassembled WGS sequence"/>
</dbReference>
<proteinExistence type="predicted"/>
<gene>
    <name evidence="1" type="ORF">CRE_12358</name>
</gene>
<protein>
    <recommendedName>
        <fullName evidence="3">Reverse transcriptase domain-containing protein</fullName>
    </recommendedName>
</protein>
<dbReference type="AlphaFoldDB" id="E3NLJ7"/>
<keyword evidence="2" id="KW-1185">Reference proteome</keyword>
<dbReference type="EMBL" id="DS268904">
    <property type="protein sequence ID" value="EFP04927.1"/>
    <property type="molecule type" value="Genomic_DNA"/>
</dbReference>
<dbReference type="OrthoDB" id="426210at2759"/>
<evidence type="ECO:0000313" key="2">
    <source>
        <dbReference type="Proteomes" id="UP000008281"/>
    </source>
</evidence>